<dbReference type="Proteomes" id="UP001283361">
    <property type="component" value="Unassembled WGS sequence"/>
</dbReference>
<comment type="caution">
    <text evidence="2">The sequence shown here is derived from an EMBL/GenBank/DDBJ whole genome shotgun (WGS) entry which is preliminary data.</text>
</comment>
<accession>A0AAE0YQE3</accession>
<sequence length="166" mass="18348">TISLHTTSSPTPTLTFSATPNDHPNPPTLHLPSPQDNLSPYHIPTYTNPYSSAHSKRPSKSPYFTPTIFSLYRIPTYTNPYSPLRQQTHTHTHTPSHPCLPPSLFSPSPYYIEVNTMSVFSDHFTADHHCAFSFTIPPPDIGAVCSGGKGSYSRVKPLFSHSRPGC</sequence>
<feature type="compositionally biased region" description="Low complexity" evidence="1">
    <location>
        <begin position="1"/>
        <end position="20"/>
    </location>
</feature>
<evidence type="ECO:0000313" key="3">
    <source>
        <dbReference type="Proteomes" id="UP001283361"/>
    </source>
</evidence>
<feature type="region of interest" description="Disordered" evidence="1">
    <location>
        <begin position="1"/>
        <end position="38"/>
    </location>
</feature>
<protein>
    <submittedName>
        <fullName evidence="2">Uncharacterized protein</fullName>
    </submittedName>
</protein>
<keyword evidence="3" id="KW-1185">Reference proteome</keyword>
<organism evidence="2 3">
    <name type="scientific">Elysia crispata</name>
    <name type="common">lettuce slug</name>
    <dbReference type="NCBI Taxonomy" id="231223"/>
    <lineage>
        <taxon>Eukaryota</taxon>
        <taxon>Metazoa</taxon>
        <taxon>Spiralia</taxon>
        <taxon>Lophotrochozoa</taxon>
        <taxon>Mollusca</taxon>
        <taxon>Gastropoda</taxon>
        <taxon>Heterobranchia</taxon>
        <taxon>Euthyneura</taxon>
        <taxon>Panpulmonata</taxon>
        <taxon>Sacoglossa</taxon>
        <taxon>Placobranchoidea</taxon>
        <taxon>Plakobranchidae</taxon>
        <taxon>Elysia</taxon>
    </lineage>
</organism>
<dbReference type="EMBL" id="JAWDGP010005674">
    <property type="protein sequence ID" value="KAK3754460.1"/>
    <property type="molecule type" value="Genomic_DNA"/>
</dbReference>
<gene>
    <name evidence="2" type="ORF">RRG08_019504</name>
</gene>
<name>A0AAE0YQE3_9GAST</name>
<dbReference type="AlphaFoldDB" id="A0AAE0YQE3"/>
<reference evidence="2" key="1">
    <citation type="journal article" date="2023" name="G3 (Bethesda)">
        <title>A reference genome for the long-term kleptoplast-retaining sea slug Elysia crispata morphotype clarki.</title>
        <authorList>
            <person name="Eastman K.E."/>
            <person name="Pendleton A.L."/>
            <person name="Shaikh M.A."/>
            <person name="Suttiyut T."/>
            <person name="Ogas R."/>
            <person name="Tomko P."/>
            <person name="Gavelis G."/>
            <person name="Widhalm J.R."/>
            <person name="Wisecaver J.H."/>
        </authorList>
    </citation>
    <scope>NUCLEOTIDE SEQUENCE</scope>
    <source>
        <strain evidence="2">ECLA1</strain>
    </source>
</reference>
<evidence type="ECO:0000313" key="2">
    <source>
        <dbReference type="EMBL" id="KAK3754460.1"/>
    </source>
</evidence>
<proteinExistence type="predicted"/>
<evidence type="ECO:0000256" key="1">
    <source>
        <dbReference type="SAM" id="MobiDB-lite"/>
    </source>
</evidence>
<feature type="non-terminal residue" evidence="2">
    <location>
        <position position="1"/>
    </location>
</feature>